<evidence type="ECO:0000259" key="1">
    <source>
        <dbReference type="SMART" id="SM00226"/>
    </source>
</evidence>
<dbReference type="SUPFAM" id="SSF52788">
    <property type="entry name" value="Phosphotyrosine protein phosphatases I"/>
    <property type="match status" value="1"/>
</dbReference>
<sequence>MEEIKRIIFASDSGTSRAAMAAGILRSLPEAADFSVEARGLLVQFPEPLNQKAEAVMISNGIVWENFSSRQLEESDFEDGTMVFTMSADQRQKILETYDGATEENTRVLSAYVGDELEIVDPYGGSLQVYGLCFEVLKNAIERLPKKLREEERHE</sequence>
<dbReference type="Pfam" id="PF01451">
    <property type="entry name" value="LMWPc"/>
    <property type="match status" value="1"/>
</dbReference>
<protein>
    <submittedName>
        <fullName evidence="2">Phosphotyrosine protein phosphatase</fullName>
    </submittedName>
</protein>
<reference evidence="2" key="2">
    <citation type="journal article" date="2021" name="PeerJ">
        <title>Extensive microbial diversity within the chicken gut microbiome revealed by metagenomics and culture.</title>
        <authorList>
            <person name="Gilroy R."/>
            <person name="Ravi A."/>
            <person name="Getino M."/>
            <person name="Pursley I."/>
            <person name="Horton D.L."/>
            <person name="Alikhan N.F."/>
            <person name="Baker D."/>
            <person name="Gharbi K."/>
            <person name="Hall N."/>
            <person name="Watson M."/>
            <person name="Adriaenssens E.M."/>
            <person name="Foster-Nyarko E."/>
            <person name="Jarju S."/>
            <person name="Secka A."/>
            <person name="Antonio M."/>
            <person name="Oren A."/>
            <person name="Chaudhuri R.R."/>
            <person name="La Ragione R."/>
            <person name="Hildebrand F."/>
            <person name="Pallen M.J."/>
        </authorList>
    </citation>
    <scope>NUCLEOTIDE SEQUENCE</scope>
    <source>
        <strain evidence="2">ChiSjej5B23-6657</strain>
    </source>
</reference>
<proteinExistence type="predicted"/>
<comment type="caution">
    <text evidence="2">The sequence shown here is derived from an EMBL/GenBank/DDBJ whole genome shotgun (WGS) entry which is preliminary data.</text>
</comment>
<accession>A0A9D1EB40</accession>
<evidence type="ECO:0000313" key="2">
    <source>
        <dbReference type="EMBL" id="HIR71271.1"/>
    </source>
</evidence>
<evidence type="ECO:0000313" key="3">
    <source>
        <dbReference type="Proteomes" id="UP000823912"/>
    </source>
</evidence>
<dbReference type="InterPro" id="IPR036196">
    <property type="entry name" value="Ptyr_pPase_sf"/>
</dbReference>
<dbReference type="SMART" id="SM00226">
    <property type="entry name" value="LMWPc"/>
    <property type="match status" value="1"/>
</dbReference>
<dbReference type="EMBL" id="DVHM01000133">
    <property type="protein sequence ID" value="HIR71271.1"/>
    <property type="molecule type" value="Genomic_DNA"/>
</dbReference>
<dbReference type="Gene3D" id="3.40.50.2300">
    <property type="match status" value="1"/>
</dbReference>
<gene>
    <name evidence="2" type="ORF">IAA55_08320</name>
</gene>
<feature type="domain" description="Phosphotyrosine protein phosphatase I" evidence="1">
    <location>
        <begin position="5"/>
        <end position="147"/>
    </location>
</feature>
<dbReference type="Proteomes" id="UP000823912">
    <property type="component" value="Unassembled WGS sequence"/>
</dbReference>
<dbReference type="InterPro" id="IPR023485">
    <property type="entry name" value="Ptyr_pPase"/>
</dbReference>
<name>A0A9D1EB40_9FIRM</name>
<dbReference type="AlphaFoldDB" id="A0A9D1EB40"/>
<reference evidence="2" key="1">
    <citation type="submission" date="2020-10" db="EMBL/GenBank/DDBJ databases">
        <authorList>
            <person name="Gilroy R."/>
        </authorList>
    </citation>
    <scope>NUCLEOTIDE SEQUENCE</scope>
    <source>
        <strain evidence="2">ChiSjej5B23-6657</strain>
    </source>
</reference>
<organism evidence="2 3">
    <name type="scientific">Candidatus Pullilachnospira gallistercoris</name>
    <dbReference type="NCBI Taxonomy" id="2840911"/>
    <lineage>
        <taxon>Bacteria</taxon>
        <taxon>Bacillati</taxon>
        <taxon>Bacillota</taxon>
        <taxon>Clostridia</taxon>
        <taxon>Lachnospirales</taxon>
        <taxon>Lachnospiraceae</taxon>
        <taxon>Lachnospiraceae incertae sedis</taxon>
        <taxon>Candidatus Pullilachnospira</taxon>
    </lineage>
</organism>